<dbReference type="AlphaFoldDB" id="A0A5E4Y5P0"/>
<dbReference type="Proteomes" id="UP000333828">
    <property type="component" value="Unassembled WGS sequence"/>
</dbReference>
<evidence type="ECO:0000313" key="2">
    <source>
        <dbReference type="EMBL" id="VVE44029.1"/>
    </source>
</evidence>
<evidence type="ECO:0000313" key="3">
    <source>
        <dbReference type="Proteomes" id="UP000333828"/>
    </source>
</evidence>
<gene>
    <name evidence="2" type="ORF">PIN31115_04285</name>
</gene>
<dbReference type="InterPro" id="IPR036249">
    <property type="entry name" value="Thioredoxin-like_sf"/>
</dbReference>
<accession>A0A5E4Y5P0</accession>
<evidence type="ECO:0000259" key="1">
    <source>
        <dbReference type="Pfam" id="PF00085"/>
    </source>
</evidence>
<keyword evidence="3" id="KW-1185">Reference proteome</keyword>
<dbReference type="Gene3D" id="3.40.30.10">
    <property type="entry name" value="Glutaredoxin"/>
    <property type="match status" value="1"/>
</dbReference>
<protein>
    <submittedName>
        <fullName evidence="2">Thiol reductase thioredoxin</fullName>
    </submittedName>
</protein>
<organism evidence="2 3">
    <name type="scientific">Pandoraea iniqua</name>
    <dbReference type="NCBI Taxonomy" id="2508288"/>
    <lineage>
        <taxon>Bacteria</taxon>
        <taxon>Pseudomonadati</taxon>
        <taxon>Pseudomonadota</taxon>
        <taxon>Betaproteobacteria</taxon>
        <taxon>Burkholderiales</taxon>
        <taxon>Burkholderiaceae</taxon>
        <taxon>Pandoraea</taxon>
    </lineage>
</organism>
<name>A0A5E4Y5P0_9BURK</name>
<reference evidence="2 3" key="1">
    <citation type="submission" date="2019-08" db="EMBL/GenBank/DDBJ databases">
        <authorList>
            <person name="Peeters C."/>
        </authorList>
    </citation>
    <scope>NUCLEOTIDE SEQUENCE [LARGE SCALE GENOMIC DNA]</scope>
    <source>
        <strain evidence="2 3">LMG 31115</strain>
    </source>
</reference>
<sequence>MTELVMTSWQALVFSGWAVRRGHGNTVPADDQRISGKFGNNDIMASDLTGMRGVDGTAFEAFSMRELTAATFDEGLLAAGDGLAVVFFWGVDCFNCEVAKKTMLSQREAIEALDLRWFHANVYADMALGRRFALHGVPTFFFFHHGKKLGRATGWQGLPQFRLAVAAAREKIAAAGGKTGPQEGS</sequence>
<proteinExistence type="predicted"/>
<dbReference type="Pfam" id="PF00085">
    <property type="entry name" value="Thioredoxin"/>
    <property type="match status" value="1"/>
</dbReference>
<dbReference type="EMBL" id="CABPSI010000005">
    <property type="protein sequence ID" value="VVE44029.1"/>
    <property type="molecule type" value="Genomic_DNA"/>
</dbReference>
<dbReference type="SUPFAM" id="SSF52833">
    <property type="entry name" value="Thioredoxin-like"/>
    <property type="match status" value="1"/>
</dbReference>
<dbReference type="CDD" id="cd02947">
    <property type="entry name" value="TRX_family"/>
    <property type="match status" value="1"/>
</dbReference>
<feature type="domain" description="Thioredoxin" evidence="1">
    <location>
        <begin position="65"/>
        <end position="156"/>
    </location>
</feature>
<dbReference type="InterPro" id="IPR013766">
    <property type="entry name" value="Thioredoxin_domain"/>
</dbReference>